<comment type="caution">
    <text evidence="1">The sequence shown here is derived from an EMBL/GenBank/DDBJ whole genome shotgun (WGS) entry which is preliminary data.</text>
</comment>
<dbReference type="OrthoDB" id="107110at2759"/>
<dbReference type="AlphaFoldDB" id="A0A5N5Q632"/>
<gene>
    <name evidence="1" type="ORF">CTheo_9179</name>
</gene>
<evidence type="ECO:0000313" key="2">
    <source>
        <dbReference type="Proteomes" id="UP000383932"/>
    </source>
</evidence>
<name>A0A5N5Q632_9AGAM</name>
<dbReference type="PANTHER" id="PTHR33266:SF1">
    <property type="entry name" value="F-BOX DOMAIN-CONTAINING PROTEIN"/>
    <property type="match status" value="1"/>
</dbReference>
<evidence type="ECO:0000313" key="1">
    <source>
        <dbReference type="EMBL" id="KAB5587385.1"/>
    </source>
</evidence>
<sequence length="236" mass="26218">MIDGIPPILREWCNDDLIAKDNREALVARLLITKAHDTVVNSLSPEFYSPTYSTPIRLTDFLVALVGEAHAKAVFDALPDNVPDPTKLIDSPLGNAKLNFTHWAQAKGDCAVTDEAAWIGLARNVGWECLDKQTGVDLITPLLLWDEDGKSTLSRYNVSAVLWQIRGRSGPRTVGLDAEKLRFFTRGSNDMVGAQRINSRPYLTIILNLCGVPLDYSSKANMDRPYVPARYSRISF</sequence>
<keyword evidence="2" id="KW-1185">Reference proteome</keyword>
<accession>A0A5N5Q632</accession>
<protein>
    <submittedName>
        <fullName evidence="1">Uncharacterized protein</fullName>
    </submittedName>
</protein>
<dbReference type="EMBL" id="SSOP01001151">
    <property type="protein sequence ID" value="KAB5587385.1"/>
    <property type="molecule type" value="Genomic_DNA"/>
</dbReference>
<reference evidence="1 2" key="1">
    <citation type="journal article" date="2019" name="Fungal Biol. Biotechnol.">
        <title>Draft genome sequence of fastidious pathogen Ceratobasidium theobromae, which causes vascular-streak dieback in Theobroma cacao.</title>
        <authorList>
            <person name="Ali S.S."/>
            <person name="Asman A."/>
            <person name="Shao J."/>
            <person name="Firmansyah A.P."/>
            <person name="Susilo A.W."/>
            <person name="Rosmana A."/>
            <person name="McMahon P."/>
            <person name="Junaid M."/>
            <person name="Guest D."/>
            <person name="Kheng T.Y."/>
            <person name="Meinhardt L.W."/>
            <person name="Bailey B.A."/>
        </authorList>
    </citation>
    <scope>NUCLEOTIDE SEQUENCE [LARGE SCALE GENOMIC DNA]</scope>
    <source>
        <strain evidence="1 2">CT2</strain>
    </source>
</reference>
<dbReference type="PANTHER" id="PTHR33266">
    <property type="entry name" value="CHROMOSOME 15, WHOLE GENOME SHOTGUN SEQUENCE"/>
    <property type="match status" value="1"/>
</dbReference>
<organism evidence="1 2">
    <name type="scientific">Ceratobasidium theobromae</name>
    <dbReference type="NCBI Taxonomy" id="1582974"/>
    <lineage>
        <taxon>Eukaryota</taxon>
        <taxon>Fungi</taxon>
        <taxon>Dikarya</taxon>
        <taxon>Basidiomycota</taxon>
        <taxon>Agaricomycotina</taxon>
        <taxon>Agaricomycetes</taxon>
        <taxon>Cantharellales</taxon>
        <taxon>Ceratobasidiaceae</taxon>
        <taxon>Ceratobasidium</taxon>
    </lineage>
</organism>
<dbReference type="Proteomes" id="UP000383932">
    <property type="component" value="Unassembled WGS sequence"/>
</dbReference>
<proteinExistence type="predicted"/>